<dbReference type="EMBL" id="JANPWB010000008">
    <property type="protein sequence ID" value="KAJ1160740.1"/>
    <property type="molecule type" value="Genomic_DNA"/>
</dbReference>
<evidence type="ECO:0000313" key="2">
    <source>
        <dbReference type="EMBL" id="KAJ1160740.1"/>
    </source>
</evidence>
<protein>
    <submittedName>
        <fullName evidence="2">Uncharacterized protein</fullName>
    </submittedName>
</protein>
<feature type="compositionally biased region" description="Basic and acidic residues" evidence="1">
    <location>
        <begin position="88"/>
        <end position="98"/>
    </location>
</feature>
<sequence>MGKTVESTSHKDNQGLWADIALHNRPPDQAIKSTHSEQAQNEPSGAAGTDSSLDASLIGELIELADTTLGGSTRNTTYNKQRQSSPQDRLHKYIKFEPRTVLGQPVKRKSNDSLSRVPSETPGSPLGVPAASGRNPPATAIHQPPADIGGTGSAKSTRRNPKCTAAPALSPANSSSHGSLPGSARAHPSPLQAAALRRTSPACSSTPSREKERLPAAPCRTTRPRSDEPGKLQREAHPGPSRQHPGSHQATKEAAALIKRTICRSAR</sequence>
<feature type="compositionally biased region" description="Polar residues" evidence="1">
    <location>
        <begin position="69"/>
        <end position="87"/>
    </location>
</feature>
<evidence type="ECO:0000256" key="1">
    <source>
        <dbReference type="SAM" id="MobiDB-lite"/>
    </source>
</evidence>
<dbReference type="Proteomes" id="UP001066276">
    <property type="component" value="Chromosome 4_2"/>
</dbReference>
<feature type="region of interest" description="Disordered" evidence="1">
    <location>
        <begin position="1"/>
        <end position="53"/>
    </location>
</feature>
<proteinExistence type="predicted"/>
<dbReference type="AlphaFoldDB" id="A0AAV7S9B8"/>
<feature type="compositionally biased region" description="Polar residues" evidence="1">
    <location>
        <begin position="31"/>
        <end position="53"/>
    </location>
</feature>
<keyword evidence="3" id="KW-1185">Reference proteome</keyword>
<feature type="region of interest" description="Disordered" evidence="1">
    <location>
        <begin position="69"/>
        <end position="267"/>
    </location>
</feature>
<reference evidence="2" key="1">
    <citation type="journal article" date="2022" name="bioRxiv">
        <title>Sequencing and chromosome-scale assembly of the giantPleurodeles waltlgenome.</title>
        <authorList>
            <person name="Brown T."/>
            <person name="Elewa A."/>
            <person name="Iarovenko S."/>
            <person name="Subramanian E."/>
            <person name="Araus A.J."/>
            <person name="Petzold A."/>
            <person name="Susuki M."/>
            <person name="Suzuki K.-i.T."/>
            <person name="Hayashi T."/>
            <person name="Toyoda A."/>
            <person name="Oliveira C."/>
            <person name="Osipova E."/>
            <person name="Leigh N.D."/>
            <person name="Simon A."/>
            <person name="Yun M.H."/>
        </authorList>
    </citation>
    <scope>NUCLEOTIDE SEQUENCE</scope>
    <source>
        <strain evidence="2">20211129_DDA</strain>
        <tissue evidence="2">Liver</tissue>
    </source>
</reference>
<accession>A0AAV7S9B8</accession>
<gene>
    <name evidence="2" type="ORF">NDU88_001233</name>
</gene>
<feature type="compositionally biased region" description="Polar residues" evidence="1">
    <location>
        <begin position="112"/>
        <end position="122"/>
    </location>
</feature>
<name>A0AAV7S9B8_PLEWA</name>
<comment type="caution">
    <text evidence="2">The sequence shown here is derived from an EMBL/GenBank/DDBJ whole genome shotgun (WGS) entry which is preliminary data.</text>
</comment>
<evidence type="ECO:0000313" key="3">
    <source>
        <dbReference type="Proteomes" id="UP001066276"/>
    </source>
</evidence>
<feature type="compositionally biased region" description="Basic and acidic residues" evidence="1">
    <location>
        <begin position="224"/>
        <end position="237"/>
    </location>
</feature>
<feature type="compositionally biased region" description="Low complexity" evidence="1">
    <location>
        <begin position="165"/>
        <end position="176"/>
    </location>
</feature>
<organism evidence="2 3">
    <name type="scientific">Pleurodeles waltl</name>
    <name type="common">Iberian ribbed newt</name>
    <dbReference type="NCBI Taxonomy" id="8319"/>
    <lineage>
        <taxon>Eukaryota</taxon>
        <taxon>Metazoa</taxon>
        <taxon>Chordata</taxon>
        <taxon>Craniata</taxon>
        <taxon>Vertebrata</taxon>
        <taxon>Euteleostomi</taxon>
        <taxon>Amphibia</taxon>
        <taxon>Batrachia</taxon>
        <taxon>Caudata</taxon>
        <taxon>Salamandroidea</taxon>
        <taxon>Salamandridae</taxon>
        <taxon>Pleurodelinae</taxon>
        <taxon>Pleurodeles</taxon>
    </lineage>
</organism>